<evidence type="ECO:0000313" key="2">
    <source>
        <dbReference type="EMBL" id="NGP87820.1"/>
    </source>
</evidence>
<name>A0A6M1TGN1_9BACT</name>
<evidence type="ECO:0008006" key="4">
    <source>
        <dbReference type="Google" id="ProtNLM"/>
    </source>
</evidence>
<dbReference type="EMBL" id="JAALLS010000005">
    <property type="protein sequence ID" value="NGP87820.1"/>
    <property type="molecule type" value="Genomic_DNA"/>
</dbReference>
<organism evidence="2 3">
    <name type="scientific">Fodinibius halophilus</name>
    <dbReference type="NCBI Taxonomy" id="1736908"/>
    <lineage>
        <taxon>Bacteria</taxon>
        <taxon>Pseudomonadati</taxon>
        <taxon>Balneolota</taxon>
        <taxon>Balneolia</taxon>
        <taxon>Balneolales</taxon>
        <taxon>Balneolaceae</taxon>
        <taxon>Fodinibius</taxon>
    </lineage>
</organism>
<feature type="transmembrane region" description="Helical" evidence="1">
    <location>
        <begin position="7"/>
        <end position="28"/>
    </location>
</feature>
<gene>
    <name evidence="2" type="ORF">G3569_05610</name>
</gene>
<keyword evidence="1" id="KW-1133">Transmembrane helix</keyword>
<keyword evidence="3" id="KW-1185">Reference proteome</keyword>
<protein>
    <recommendedName>
        <fullName evidence="4">Type II secretion system protein</fullName>
    </recommendedName>
</protein>
<reference evidence="2 3" key="1">
    <citation type="submission" date="2020-02" db="EMBL/GenBank/DDBJ databases">
        <title>Aliifodinibius halophilus 2W32, complete genome.</title>
        <authorList>
            <person name="Li Y."/>
            <person name="Wu S."/>
        </authorList>
    </citation>
    <scope>NUCLEOTIDE SEQUENCE [LARGE SCALE GENOMIC DNA]</scope>
    <source>
        <strain evidence="2 3">2W32</strain>
    </source>
</reference>
<keyword evidence="1" id="KW-0472">Membrane</keyword>
<keyword evidence="1" id="KW-0812">Transmembrane</keyword>
<dbReference type="AlphaFoldDB" id="A0A6M1TGN1"/>
<sequence>MNDYSDIIFLMGAMIVFSMLTVQTFHLFQMNNQVKINGEVEYNAIAVAQDQVDKLRWARNETEFDTLRSQYPKTVRVPVQNESMNYNVGIDVNQTTIPNSNVDTRKITIEVTNKYMKNRPNAADGSRSVKLEFLKSFEN</sequence>
<dbReference type="RefSeq" id="WP_165266924.1">
    <property type="nucleotide sequence ID" value="NZ_JAALLS010000005.1"/>
</dbReference>
<proteinExistence type="predicted"/>
<evidence type="ECO:0000313" key="3">
    <source>
        <dbReference type="Proteomes" id="UP000479132"/>
    </source>
</evidence>
<evidence type="ECO:0000256" key="1">
    <source>
        <dbReference type="SAM" id="Phobius"/>
    </source>
</evidence>
<dbReference type="Proteomes" id="UP000479132">
    <property type="component" value="Unassembled WGS sequence"/>
</dbReference>
<comment type="caution">
    <text evidence="2">The sequence shown here is derived from an EMBL/GenBank/DDBJ whole genome shotgun (WGS) entry which is preliminary data.</text>
</comment>
<accession>A0A6M1TGN1</accession>